<dbReference type="OrthoDB" id="10264062at2759"/>
<dbReference type="SMR" id="A0A0M3QTQ0"/>
<dbReference type="InterPro" id="IPR000195">
    <property type="entry name" value="Rab-GAP-TBC_dom"/>
</dbReference>
<dbReference type="PROSITE" id="PS50086">
    <property type="entry name" value="TBC_RABGAP"/>
    <property type="match status" value="1"/>
</dbReference>
<keyword evidence="1" id="KW-0343">GTPase activation</keyword>
<dbReference type="GO" id="GO:0005096">
    <property type="term" value="F:GTPase activator activity"/>
    <property type="evidence" value="ECO:0007669"/>
    <property type="project" value="UniProtKB-KW"/>
</dbReference>
<dbReference type="Proteomes" id="UP000494163">
    <property type="component" value="Chromosome 2L"/>
</dbReference>
<dbReference type="Pfam" id="PF00566">
    <property type="entry name" value="RabGAP-TBC"/>
    <property type="match status" value="1"/>
</dbReference>
<organism evidence="3 4">
    <name type="scientific">Drosophila busckii</name>
    <name type="common">Fruit fly</name>
    <dbReference type="NCBI Taxonomy" id="30019"/>
    <lineage>
        <taxon>Eukaryota</taxon>
        <taxon>Metazoa</taxon>
        <taxon>Ecdysozoa</taxon>
        <taxon>Arthropoda</taxon>
        <taxon>Hexapoda</taxon>
        <taxon>Insecta</taxon>
        <taxon>Pterygota</taxon>
        <taxon>Neoptera</taxon>
        <taxon>Endopterygota</taxon>
        <taxon>Diptera</taxon>
        <taxon>Brachycera</taxon>
        <taxon>Muscomorpha</taxon>
        <taxon>Ephydroidea</taxon>
        <taxon>Drosophilidae</taxon>
        <taxon>Drosophila</taxon>
    </lineage>
</organism>
<dbReference type="GO" id="GO:0005769">
    <property type="term" value="C:early endosome"/>
    <property type="evidence" value="ECO:0007669"/>
    <property type="project" value="TreeGrafter"/>
</dbReference>
<dbReference type="Gene3D" id="1.10.472.80">
    <property type="entry name" value="Ypt/Rab-GAP domain of gyp1p, domain 3"/>
    <property type="match status" value="1"/>
</dbReference>
<dbReference type="SUPFAM" id="SSF47923">
    <property type="entry name" value="Ypt/Rab-GAP domain of gyp1p"/>
    <property type="match status" value="2"/>
</dbReference>
<feature type="domain" description="Rab-GAP TBC" evidence="2">
    <location>
        <begin position="399"/>
        <end position="609"/>
    </location>
</feature>
<dbReference type="OMA" id="DDNCTSG"/>
<evidence type="ECO:0000256" key="1">
    <source>
        <dbReference type="ARBA" id="ARBA00022468"/>
    </source>
</evidence>
<evidence type="ECO:0000259" key="2">
    <source>
        <dbReference type="PROSITE" id="PS50086"/>
    </source>
</evidence>
<dbReference type="PANTHER" id="PTHR22957">
    <property type="entry name" value="TBC1 DOMAIN FAMILY MEMBER GTPASE-ACTIVATING PROTEIN"/>
    <property type="match status" value="1"/>
</dbReference>
<dbReference type="EMBL" id="CP012523">
    <property type="protein sequence ID" value="ALC39269.1"/>
    <property type="molecule type" value="Genomic_DNA"/>
</dbReference>
<dbReference type="Gene3D" id="1.10.8.270">
    <property type="entry name" value="putative rabgap domain of human tbc1 domain family member 14 like domains"/>
    <property type="match status" value="1"/>
</dbReference>
<dbReference type="AlphaFoldDB" id="A0A0M3QTQ0"/>
<evidence type="ECO:0000313" key="4">
    <source>
        <dbReference type="Proteomes" id="UP000494163"/>
    </source>
</evidence>
<dbReference type="STRING" id="30019.A0A0M3QTQ0"/>
<name>A0A0M3QTQ0_DROBS</name>
<gene>
    <name evidence="3" type="ORF">Dbus_chr2Lg1354</name>
</gene>
<dbReference type="PANTHER" id="PTHR22957:SF547">
    <property type="entry name" value="TBC1 DOMAIN FAMILY MEMBER 16"/>
    <property type="match status" value="1"/>
</dbReference>
<dbReference type="FunFam" id="1.10.8.270:FF:000017">
    <property type="entry name" value="TBC1 domain family member 16"/>
    <property type="match status" value="1"/>
</dbReference>
<sequence length="713" mass="81819">MPISNIIKKASNFILGEERSDEKIDISYEDNEILFCKNNICIHPPTVARQESDILHYPGYLTCTTKTFIDQYNSAKRPTLLLTWIPNSSLCKCNSNHTDAEAEEVSQRNNDILLSNGHGFPTSQVAVPAPKLNDEGERAEDENAAEMQELKNELQPLLGGQAASIGDLTALLKKNPITSVNITISNPQIENSNISQSYNCIISTPERENVSEIGAPAAPQQQLNSDGSLSDENPNWMTPELLAFKHNLVFPDSANATPTVRRKAVIKGRRFSVDLSQMRSLRLFFNDDKCTSGQLVIASRESQYKILHFHYGGLDHLAQVLHQWHCFLHNITLAPGQEKLNLPYRHFMVCRPEVKQSEMHPDEGNVKRITTNFFYGTLLNEKGQIEDDLMLRKCVFFGGLEKSLRKTVWPFILKCYSFSSTFEDRAVLMDIKRQEYEELTRKRLYSMSPEQQVHFWKTVQCIVEKDVVRTDRTNPFFCGEDNPNTEMMKNILLNFAVYNTSISYSQGMSDLLAPVLCEVQNESETFWCFVGLMQRAFFVCTPTDNDIDHNLSYLRELIRLMLPRFYAHLQRHNEAMELLFCHRWLLLCFKREFTEAVVIRMWEACWSNYLTDYFHLFLCLAIIAVYADDVIAQNLRADEMLLHFSSLAMYMDGQLILRKARGLLYQYRQLPKIPCTLSGLCKRCGPGMWDSEHRPALECVGHTDNEKCALGND</sequence>
<proteinExistence type="predicted"/>
<dbReference type="FunFam" id="1.10.472.80:FF:000020">
    <property type="entry name" value="TBC1 domain family, member 16"/>
    <property type="match status" value="1"/>
</dbReference>
<accession>A0A0M3QTQ0</accession>
<dbReference type="SMART" id="SM00164">
    <property type="entry name" value="TBC"/>
    <property type="match status" value="1"/>
</dbReference>
<protein>
    <submittedName>
        <fullName evidence="3">CG5337</fullName>
    </submittedName>
</protein>
<keyword evidence="4" id="KW-1185">Reference proteome</keyword>
<evidence type="ECO:0000313" key="3">
    <source>
        <dbReference type="EMBL" id="ALC39269.1"/>
    </source>
</evidence>
<reference evidence="3 4" key="1">
    <citation type="submission" date="2015-08" db="EMBL/GenBank/DDBJ databases">
        <title>Ancestral chromatin configuration constrains chromatin evolution on differentiating sex chromosomes in Drosophila.</title>
        <authorList>
            <person name="Zhou Q."/>
            <person name="Bachtrog D."/>
        </authorList>
    </citation>
    <scope>NUCLEOTIDE SEQUENCE [LARGE SCALE GENOMIC DNA]</scope>
    <source>
        <tissue evidence="3">Whole larvae</tissue>
    </source>
</reference>
<dbReference type="InterPro" id="IPR035969">
    <property type="entry name" value="Rab-GAP_TBC_sf"/>
</dbReference>